<protein>
    <submittedName>
        <fullName evidence="1">Uncharacterized protein</fullName>
    </submittedName>
</protein>
<reference evidence="1 2" key="1">
    <citation type="submission" date="2019-02" db="EMBL/GenBank/DDBJ databases">
        <title>Kribbella capetownensis sp. nov. and Kribbella speibonae sp. nov., isolated from soil.</title>
        <authorList>
            <person name="Curtis S.M."/>
            <person name="Norton I."/>
            <person name="Everest G.J."/>
            <person name="Meyers P.R."/>
        </authorList>
    </citation>
    <scope>NUCLEOTIDE SEQUENCE [LARGE SCALE GENOMIC DNA]</scope>
    <source>
        <strain evidence="1 2">KCTC 29219</strain>
    </source>
</reference>
<dbReference type="RefSeq" id="WP_131342596.1">
    <property type="nucleotide sequence ID" value="NZ_SJJZ01000003.1"/>
</dbReference>
<dbReference type="OrthoDB" id="3827446at2"/>
<name>A0A4R0H9R2_9ACTN</name>
<comment type="caution">
    <text evidence="1">The sequence shown here is derived from an EMBL/GenBank/DDBJ whole genome shotgun (WGS) entry which is preliminary data.</text>
</comment>
<sequence length="116" mass="12116">MSADDSIHTPYLTVQERPARNMAARLEGVLTVDEPTNCVVVRKSDHLVEVAWPPGCSVVSRDGSVAVLDADGRTIAELGDTVVLGGGYIPPSAAHTTSRTGRARVFAVAGSFGLPT</sequence>
<evidence type="ECO:0000313" key="1">
    <source>
        <dbReference type="EMBL" id="TCC05750.1"/>
    </source>
</evidence>
<dbReference type="AlphaFoldDB" id="A0A4R0H9R2"/>
<dbReference type="Proteomes" id="UP000292346">
    <property type="component" value="Unassembled WGS sequence"/>
</dbReference>
<accession>A0A4R0H9R2</accession>
<keyword evidence="2" id="KW-1185">Reference proteome</keyword>
<evidence type="ECO:0000313" key="2">
    <source>
        <dbReference type="Proteomes" id="UP000292346"/>
    </source>
</evidence>
<proteinExistence type="predicted"/>
<gene>
    <name evidence="1" type="ORF">E0H45_27490</name>
</gene>
<dbReference type="EMBL" id="SJJZ01000003">
    <property type="protein sequence ID" value="TCC05750.1"/>
    <property type="molecule type" value="Genomic_DNA"/>
</dbReference>
<organism evidence="1 2">
    <name type="scientific">Kribbella soli</name>
    <dbReference type="NCBI Taxonomy" id="1124743"/>
    <lineage>
        <taxon>Bacteria</taxon>
        <taxon>Bacillati</taxon>
        <taxon>Actinomycetota</taxon>
        <taxon>Actinomycetes</taxon>
        <taxon>Propionibacteriales</taxon>
        <taxon>Kribbellaceae</taxon>
        <taxon>Kribbella</taxon>
    </lineage>
</organism>